<feature type="transmembrane region" description="Helical" evidence="6">
    <location>
        <begin position="47"/>
        <end position="66"/>
    </location>
</feature>
<dbReference type="Pfam" id="PF20684">
    <property type="entry name" value="Fung_rhodopsin"/>
    <property type="match status" value="1"/>
</dbReference>
<reference evidence="8 9" key="1">
    <citation type="submission" date="2015-01" db="EMBL/GenBank/DDBJ databases">
        <title>The Genome Sequence of Ochroconis gallopava CBS43764.</title>
        <authorList>
            <consortium name="The Broad Institute Genomics Platform"/>
            <person name="Cuomo C."/>
            <person name="de Hoog S."/>
            <person name="Gorbushina A."/>
            <person name="Stielow B."/>
            <person name="Teixiera M."/>
            <person name="Abouelleil A."/>
            <person name="Chapman S.B."/>
            <person name="Priest M."/>
            <person name="Young S.K."/>
            <person name="Wortman J."/>
            <person name="Nusbaum C."/>
            <person name="Birren B."/>
        </authorList>
    </citation>
    <scope>NUCLEOTIDE SEQUENCE [LARGE SCALE GENOMIC DNA]</scope>
    <source>
        <strain evidence="8 9">CBS 43764</strain>
    </source>
</reference>
<evidence type="ECO:0000256" key="5">
    <source>
        <dbReference type="ARBA" id="ARBA00038359"/>
    </source>
</evidence>
<comment type="subcellular location">
    <subcellularLocation>
        <location evidence="1">Membrane</location>
        <topology evidence="1">Multi-pass membrane protein</topology>
    </subcellularLocation>
</comment>
<keyword evidence="2 6" id="KW-0812">Transmembrane</keyword>
<accession>A0A0D1ZZZ5</accession>
<dbReference type="STRING" id="253628.A0A0D1ZZZ5"/>
<organism evidence="8 9">
    <name type="scientific">Verruconis gallopava</name>
    <dbReference type="NCBI Taxonomy" id="253628"/>
    <lineage>
        <taxon>Eukaryota</taxon>
        <taxon>Fungi</taxon>
        <taxon>Dikarya</taxon>
        <taxon>Ascomycota</taxon>
        <taxon>Pezizomycotina</taxon>
        <taxon>Dothideomycetes</taxon>
        <taxon>Pleosporomycetidae</taxon>
        <taxon>Venturiales</taxon>
        <taxon>Sympoventuriaceae</taxon>
        <taxon>Verruconis</taxon>
    </lineage>
</organism>
<protein>
    <recommendedName>
        <fullName evidence="7">Rhodopsin domain-containing protein</fullName>
    </recommendedName>
</protein>
<feature type="transmembrane region" description="Helical" evidence="6">
    <location>
        <begin position="104"/>
        <end position="122"/>
    </location>
</feature>
<evidence type="ECO:0000256" key="2">
    <source>
        <dbReference type="ARBA" id="ARBA00022692"/>
    </source>
</evidence>
<dbReference type="HOGENOM" id="CLU_019101_2_1_1"/>
<dbReference type="RefSeq" id="XP_016209484.1">
    <property type="nucleotide sequence ID" value="XM_016362744.1"/>
</dbReference>
<feature type="transmembrane region" description="Helical" evidence="6">
    <location>
        <begin position="134"/>
        <end position="156"/>
    </location>
</feature>
<feature type="transmembrane region" description="Helical" evidence="6">
    <location>
        <begin position="15"/>
        <end position="35"/>
    </location>
</feature>
<dbReference type="InterPro" id="IPR049326">
    <property type="entry name" value="Rhodopsin_dom_fungi"/>
</dbReference>
<evidence type="ECO:0000313" key="8">
    <source>
        <dbReference type="EMBL" id="KIV99614.1"/>
    </source>
</evidence>
<dbReference type="EMBL" id="KN847575">
    <property type="protein sequence ID" value="KIV99614.1"/>
    <property type="molecule type" value="Genomic_DNA"/>
</dbReference>
<dbReference type="PANTHER" id="PTHR33048:SF110">
    <property type="entry name" value="UBID FAMILY DECARBOXYLASE"/>
    <property type="match status" value="1"/>
</dbReference>
<dbReference type="Proteomes" id="UP000053259">
    <property type="component" value="Unassembled WGS sequence"/>
</dbReference>
<comment type="similarity">
    <text evidence="5">Belongs to the SAT4 family.</text>
</comment>
<dbReference type="AlphaFoldDB" id="A0A0D1ZZZ5"/>
<gene>
    <name evidence="8" type="ORF">PV09_08789</name>
</gene>
<dbReference type="VEuPathDB" id="FungiDB:PV09_08789"/>
<dbReference type="OrthoDB" id="3903189at2759"/>
<evidence type="ECO:0000259" key="7">
    <source>
        <dbReference type="Pfam" id="PF20684"/>
    </source>
</evidence>
<keyword evidence="9" id="KW-1185">Reference proteome</keyword>
<evidence type="ECO:0000256" key="6">
    <source>
        <dbReference type="SAM" id="Phobius"/>
    </source>
</evidence>
<feature type="transmembrane region" description="Helical" evidence="6">
    <location>
        <begin position="213"/>
        <end position="235"/>
    </location>
</feature>
<dbReference type="InParanoid" id="A0A0D1ZZZ5"/>
<keyword evidence="4 6" id="KW-0472">Membrane</keyword>
<feature type="transmembrane region" description="Helical" evidence="6">
    <location>
        <begin position="176"/>
        <end position="201"/>
    </location>
</feature>
<name>A0A0D1ZZZ5_9PEZI</name>
<evidence type="ECO:0000256" key="1">
    <source>
        <dbReference type="ARBA" id="ARBA00004141"/>
    </source>
</evidence>
<evidence type="ECO:0000313" key="9">
    <source>
        <dbReference type="Proteomes" id="UP000053259"/>
    </source>
</evidence>
<dbReference type="GO" id="GO:0016020">
    <property type="term" value="C:membrane"/>
    <property type="evidence" value="ECO:0007669"/>
    <property type="project" value="UniProtKB-SubCell"/>
</dbReference>
<feature type="domain" description="Rhodopsin" evidence="7">
    <location>
        <begin position="28"/>
        <end position="270"/>
    </location>
</feature>
<dbReference type="PANTHER" id="PTHR33048">
    <property type="entry name" value="PTH11-LIKE INTEGRAL MEMBRANE PROTEIN (AFU_ORTHOLOGUE AFUA_5G11245)"/>
    <property type="match status" value="1"/>
</dbReference>
<dbReference type="InterPro" id="IPR052337">
    <property type="entry name" value="SAT4-like"/>
</dbReference>
<proteinExistence type="inferred from homology"/>
<evidence type="ECO:0000256" key="3">
    <source>
        <dbReference type="ARBA" id="ARBA00022989"/>
    </source>
</evidence>
<evidence type="ECO:0000256" key="4">
    <source>
        <dbReference type="ARBA" id="ARBA00023136"/>
    </source>
</evidence>
<feature type="transmembrane region" description="Helical" evidence="6">
    <location>
        <begin position="255"/>
        <end position="273"/>
    </location>
</feature>
<keyword evidence="3 6" id="KW-1133">Transmembrane helix</keyword>
<dbReference type="GeneID" id="27316762"/>
<sequence length="345" mass="39729">MLTSPSANQILEESVVFGSVGFVLFFGRLWSRAILKQSWKKLQIDDYTMVLTFCCYVVLLVLLNYSCHYSTNEYPPEQLEGILNDPREVQDRIYGSKIVVGLNQAYLVTLWGVKACLLMLYYNMTRDTANNIWVRLVICYTVFGLVVVEISCLFVLCRPFSQYWALPVKNPQCANYFYYCIIQMVFNVSSDFLMLLLPLPFIINARVPLLKRFLLVGIFSLGLFVILAAILNKYYNFTMPNTTVYMVWHIRESSISIYVSNVMCWWPLLRKIFGWKRFLQRGSNIGIFGEPSGNRGSATFDTDNTPLRDLITTTPPPYAFSKEMDGRVDIETGETYIYDGAHHVS</sequence>